<dbReference type="AlphaFoldDB" id="A0AAD7P8L4"/>
<gene>
    <name evidence="4" type="ORF">O6P43_030796</name>
</gene>
<comment type="caution">
    <text evidence="4">The sequence shown here is derived from an EMBL/GenBank/DDBJ whole genome shotgun (WGS) entry which is preliminary data.</text>
</comment>
<proteinExistence type="predicted"/>
<dbReference type="InterPro" id="IPR027944">
    <property type="entry name" value="SEO_C"/>
</dbReference>
<dbReference type="Pfam" id="PF14577">
    <property type="entry name" value="SEO_C"/>
    <property type="match status" value="1"/>
</dbReference>
<dbReference type="InterPro" id="IPR039299">
    <property type="entry name" value="SEOA"/>
</dbReference>
<accession>A0AAD7P8L4</accession>
<evidence type="ECO:0000256" key="1">
    <source>
        <dbReference type="SAM" id="MobiDB-lite"/>
    </source>
</evidence>
<evidence type="ECO:0000259" key="2">
    <source>
        <dbReference type="Pfam" id="PF14576"/>
    </source>
</evidence>
<dbReference type="Pfam" id="PF14576">
    <property type="entry name" value="SEO_N"/>
    <property type="match status" value="1"/>
</dbReference>
<dbReference type="InterPro" id="IPR027942">
    <property type="entry name" value="SEO_N"/>
</dbReference>
<keyword evidence="5" id="KW-1185">Reference proteome</keyword>
<evidence type="ECO:0000313" key="4">
    <source>
        <dbReference type="EMBL" id="KAJ7945780.1"/>
    </source>
</evidence>
<dbReference type="Proteomes" id="UP001163823">
    <property type="component" value="Chromosome 13"/>
</dbReference>
<name>A0AAD7P8L4_QUISA</name>
<protein>
    <submittedName>
        <fullName evidence="4">Protein SIEVE ELEMENT OCCLUSION B-like</fullName>
    </submittedName>
</protein>
<evidence type="ECO:0000259" key="3">
    <source>
        <dbReference type="Pfam" id="PF14577"/>
    </source>
</evidence>
<reference evidence="4" key="1">
    <citation type="journal article" date="2023" name="Science">
        <title>Elucidation of the pathway for biosynthesis of saponin adjuvants from the soapbark tree.</title>
        <authorList>
            <person name="Reed J."/>
            <person name="Orme A."/>
            <person name="El-Demerdash A."/>
            <person name="Owen C."/>
            <person name="Martin L.B.B."/>
            <person name="Misra R.C."/>
            <person name="Kikuchi S."/>
            <person name="Rejzek M."/>
            <person name="Martin A.C."/>
            <person name="Harkess A."/>
            <person name="Leebens-Mack J."/>
            <person name="Louveau T."/>
            <person name="Stephenson M.J."/>
            <person name="Osbourn A."/>
        </authorList>
    </citation>
    <scope>NUCLEOTIDE SEQUENCE</scope>
    <source>
        <strain evidence="4">S10</strain>
    </source>
</reference>
<feature type="domain" description="Sieve element occlusion C-terminal" evidence="3">
    <location>
        <begin position="370"/>
        <end position="599"/>
    </location>
</feature>
<dbReference type="EMBL" id="JARAOO010000013">
    <property type="protein sequence ID" value="KAJ7945780.1"/>
    <property type="molecule type" value="Genomic_DNA"/>
</dbReference>
<dbReference type="PANTHER" id="PTHR33232:SF20">
    <property type="entry name" value="PROTEIN SIEVE ELEMENT OCCLUSION B-LIKE"/>
    <property type="match status" value="1"/>
</dbReference>
<evidence type="ECO:0000313" key="5">
    <source>
        <dbReference type="Proteomes" id="UP001163823"/>
    </source>
</evidence>
<dbReference type="KEGG" id="qsa:O6P43_030796"/>
<dbReference type="GO" id="GO:0010088">
    <property type="term" value="P:phloem development"/>
    <property type="evidence" value="ECO:0007669"/>
    <property type="project" value="InterPro"/>
</dbReference>
<feature type="compositionally biased region" description="Polar residues" evidence="1">
    <location>
        <begin position="1"/>
        <end position="12"/>
    </location>
</feature>
<feature type="domain" description="Sieve element occlusion N-terminal" evidence="2">
    <location>
        <begin position="135"/>
        <end position="259"/>
    </location>
</feature>
<feature type="region of interest" description="Disordered" evidence="1">
    <location>
        <begin position="1"/>
        <end position="20"/>
    </location>
</feature>
<organism evidence="4 5">
    <name type="scientific">Quillaja saponaria</name>
    <name type="common">Soap bark tree</name>
    <dbReference type="NCBI Taxonomy" id="32244"/>
    <lineage>
        <taxon>Eukaryota</taxon>
        <taxon>Viridiplantae</taxon>
        <taxon>Streptophyta</taxon>
        <taxon>Embryophyta</taxon>
        <taxon>Tracheophyta</taxon>
        <taxon>Spermatophyta</taxon>
        <taxon>Magnoliopsida</taxon>
        <taxon>eudicotyledons</taxon>
        <taxon>Gunneridae</taxon>
        <taxon>Pentapetalae</taxon>
        <taxon>rosids</taxon>
        <taxon>fabids</taxon>
        <taxon>Fabales</taxon>
        <taxon>Quillajaceae</taxon>
        <taxon>Quillaja</taxon>
    </lineage>
</organism>
<dbReference type="PANTHER" id="PTHR33232">
    <property type="entry name" value="PROTEIN SIEVE ELEMENT OCCLUSION B-LIKE"/>
    <property type="match status" value="1"/>
</dbReference>
<sequence length="601" mass="68461">MASNIVQDPRTQTRQRRSERNRMFATSDDNAMMKQILATHVPDGREVDVKPILNLTEDILQYVTHVGDGEKRTSEVGTLEKTAGLYDLEGMLETLAFIIQKISCELACRCAGGGDAHTTTLVLFNTLSSYPWDAKFEALSKLIKASIDVTKRIIEFKELPSQYISEDTPPMSIAIGNIPVAAYWTIRSIVACASQIVSLIGSRNEYISSTTEAWELSSLAHKVDTIDIHLKQQLIICNEHINEKKYLESFKSLEDLFGTAPHIDNMKIIAKLLRGQNEEQQPLVSDEIVILDQLYRESRMRHENQYEVWYSVYHPLIIEPAVIKYIKEVWNFSKKMILVALDPQGRVSSPNALNMLWIWANLAFPFTQEKEEDMWKTENWSLQLLVDGLDPYIPDWITEGRIICLYGGEDIEWIRKFTQTAKAVAAAAGITLEMVYVGKSNAKERMQKMIATFAVEKFSYFWPNLTSIWFFWARLESMLYSKLKHGKSVENDHILNEVMGLLSFDGSDQSWAIFCRGPNEIIKTKGVTALNTLIEFEKWKADIQQVGFVGAFGGYYKSIQSPHHCTRLILPGSTGGIPERVVCAECGRQMEKYFMYSCCVE</sequence>